<dbReference type="Pfam" id="PF01494">
    <property type="entry name" value="FAD_binding_3"/>
    <property type="match status" value="1"/>
</dbReference>
<sequence length="397" mass="43208">MACGAALRAHAKVTILESVKVVREIGAAVHLAPNATRIIKALGGDLLKYGAPNVKMFKTFQPDGTPLIAVPSGTDDGENQWLLNHRVDVLEELKELATRENGPGRPCELVLNTRVVGCDPEAGTVTTSTGEVYTADIIIASDGIKSAVRSSIVGDSLNSVPSGHSAYRMLIPASKINSDPELAALKITDPNLTIIYGNGRRIICYPCRNQTILNFVCILPDSELNEISEEKWTAKGDVASLVKSYSSFAPVYQKLLGTADEVGLWQLRDQEPLHKWTKGRAILLGDAAHAMLPHQGQGASQAIEDAEAIGALLQNVSPADVPATLEEIFRIRYKRATMTQQQSRLAGLGSASRGTGDEVVKQMEAHAMNQFEFKHFTWQYRGAKDWKENHPEHVLQV</sequence>
<dbReference type="SUPFAM" id="SSF51905">
    <property type="entry name" value="FAD/NAD(P)-binding domain"/>
    <property type="match status" value="1"/>
</dbReference>
<evidence type="ECO:0000256" key="3">
    <source>
        <dbReference type="ARBA" id="ARBA00022827"/>
    </source>
</evidence>
<evidence type="ECO:0000313" key="7">
    <source>
        <dbReference type="EMBL" id="KAG7531502.1"/>
    </source>
</evidence>
<dbReference type="SUPFAM" id="SSF54373">
    <property type="entry name" value="FAD-linked reductases, C-terminal domain"/>
    <property type="match status" value="1"/>
</dbReference>
<proteinExistence type="inferred from homology"/>
<reference evidence="7" key="1">
    <citation type="submission" date="2020-04" db="EMBL/GenBank/DDBJ databases">
        <title>Analysis of mating type loci in Filobasidium floriforme.</title>
        <authorList>
            <person name="Nowrousian M."/>
        </authorList>
    </citation>
    <scope>NUCLEOTIDE SEQUENCE</scope>
    <source>
        <strain evidence="7">CBS 6242</strain>
    </source>
</reference>
<dbReference type="PANTHER" id="PTHR13789:SF314">
    <property type="entry name" value="FAD-BINDING DOMAIN-CONTAINING PROTEIN"/>
    <property type="match status" value="1"/>
</dbReference>
<dbReference type="GO" id="GO:0071949">
    <property type="term" value="F:FAD binding"/>
    <property type="evidence" value="ECO:0007669"/>
    <property type="project" value="InterPro"/>
</dbReference>
<dbReference type="PRINTS" id="PR00420">
    <property type="entry name" value="RNGMNOXGNASE"/>
</dbReference>
<dbReference type="PANTHER" id="PTHR13789">
    <property type="entry name" value="MONOOXYGENASE"/>
    <property type="match status" value="1"/>
</dbReference>
<keyword evidence="4" id="KW-0560">Oxidoreductase</keyword>
<protein>
    <recommendedName>
        <fullName evidence="6">FAD-binding domain-containing protein</fullName>
    </recommendedName>
</protein>
<evidence type="ECO:0000256" key="2">
    <source>
        <dbReference type="ARBA" id="ARBA00022630"/>
    </source>
</evidence>
<dbReference type="EMBL" id="JABELV010000089">
    <property type="protein sequence ID" value="KAG7531502.1"/>
    <property type="molecule type" value="Genomic_DNA"/>
</dbReference>
<feature type="domain" description="FAD-binding" evidence="6">
    <location>
        <begin position="127"/>
        <end position="316"/>
    </location>
</feature>
<keyword evidence="3" id="KW-0274">FAD</keyword>
<dbReference type="InterPro" id="IPR002938">
    <property type="entry name" value="FAD-bd"/>
</dbReference>
<evidence type="ECO:0000256" key="5">
    <source>
        <dbReference type="ARBA" id="ARBA00023033"/>
    </source>
</evidence>
<evidence type="ECO:0000256" key="1">
    <source>
        <dbReference type="ARBA" id="ARBA00007992"/>
    </source>
</evidence>
<keyword evidence="5" id="KW-0503">Monooxygenase</keyword>
<accession>A0A8K0JJ14</accession>
<evidence type="ECO:0000256" key="4">
    <source>
        <dbReference type="ARBA" id="ARBA00023002"/>
    </source>
</evidence>
<dbReference type="InterPro" id="IPR050493">
    <property type="entry name" value="FAD-dep_Monooxygenase_BioMet"/>
</dbReference>
<gene>
    <name evidence="7" type="ORF">FFLO_04300</name>
</gene>
<dbReference type="Proteomes" id="UP000812966">
    <property type="component" value="Unassembled WGS sequence"/>
</dbReference>
<keyword evidence="8" id="KW-1185">Reference proteome</keyword>
<evidence type="ECO:0000313" key="8">
    <source>
        <dbReference type="Proteomes" id="UP000812966"/>
    </source>
</evidence>
<dbReference type="GO" id="GO:0004497">
    <property type="term" value="F:monooxygenase activity"/>
    <property type="evidence" value="ECO:0007669"/>
    <property type="project" value="UniProtKB-KW"/>
</dbReference>
<name>A0A8K0JJ14_9TREE</name>
<keyword evidence="2" id="KW-0285">Flavoprotein</keyword>
<dbReference type="Gene3D" id="3.50.50.60">
    <property type="entry name" value="FAD/NAD(P)-binding domain"/>
    <property type="match status" value="1"/>
</dbReference>
<dbReference type="AlphaFoldDB" id="A0A8K0JJ14"/>
<dbReference type="InterPro" id="IPR036188">
    <property type="entry name" value="FAD/NAD-bd_sf"/>
</dbReference>
<comment type="caution">
    <text evidence="7">The sequence shown here is derived from an EMBL/GenBank/DDBJ whole genome shotgun (WGS) entry which is preliminary data.</text>
</comment>
<organism evidence="7 8">
    <name type="scientific">Filobasidium floriforme</name>
    <dbReference type="NCBI Taxonomy" id="5210"/>
    <lineage>
        <taxon>Eukaryota</taxon>
        <taxon>Fungi</taxon>
        <taxon>Dikarya</taxon>
        <taxon>Basidiomycota</taxon>
        <taxon>Agaricomycotina</taxon>
        <taxon>Tremellomycetes</taxon>
        <taxon>Filobasidiales</taxon>
        <taxon>Filobasidiaceae</taxon>
        <taxon>Filobasidium</taxon>
    </lineage>
</organism>
<comment type="similarity">
    <text evidence="1">Belongs to the paxM FAD-dependent monooxygenase family.</text>
</comment>
<evidence type="ECO:0000259" key="6">
    <source>
        <dbReference type="Pfam" id="PF01494"/>
    </source>
</evidence>